<comment type="caution">
    <text evidence="1">The sequence shown here is derived from an EMBL/GenBank/DDBJ whole genome shotgun (WGS) entry which is preliminary data.</text>
</comment>
<dbReference type="Proteomes" id="UP000436088">
    <property type="component" value="Unassembled WGS sequence"/>
</dbReference>
<reference evidence="1" key="1">
    <citation type="submission" date="2019-09" db="EMBL/GenBank/DDBJ databases">
        <title>Draft genome information of white flower Hibiscus syriacus.</title>
        <authorList>
            <person name="Kim Y.-M."/>
        </authorList>
    </citation>
    <scope>NUCLEOTIDE SEQUENCE [LARGE SCALE GENOMIC DNA]</scope>
    <source>
        <strain evidence="1">YM2019G1</strain>
    </source>
</reference>
<accession>A0A6A3BPV2</accession>
<proteinExistence type="predicted"/>
<dbReference type="EMBL" id="VEPZ02000814">
    <property type="protein sequence ID" value="KAE8718127.1"/>
    <property type="molecule type" value="Genomic_DNA"/>
</dbReference>
<evidence type="ECO:0000313" key="2">
    <source>
        <dbReference type="Proteomes" id="UP000436088"/>
    </source>
</evidence>
<gene>
    <name evidence="1" type="ORF">F3Y22_tig00110017pilonHSYRG00025</name>
</gene>
<dbReference type="AlphaFoldDB" id="A0A6A3BPV2"/>
<keyword evidence="2" id="KW-1185">Reference proteome</keyword>
<name>A0A6A3BPV2_HIBSY</name>
<evidence type="ECO:0000313" key="1">
    <source>
        <dbReference type="EMBL" id="KAE8718127.1"/>
    </source>
</evidence>
<organism evidence="1 2">
    <name type="scientific">Hibiscus syriacus</name>
    <name type="common">Rose of Sharon</name>
    <dbReference type="NCBI Taxonomy" id="106335"/>
    <lineage>
        <taxon>Eukaryota</taxon>
        <taxon>Viridiplantae</taxon>
        <taxon>Streptophyta</taxon>
        <taxon>Embryophyta</taxon>
        <taxon>Tracheophyta</taxon>
        <taxon>Spermatophyta</taxon>
        <taxon>Magnoliopsida</taxon>
        <taxon>eudicotyledons</taxon>
        <taxon>Gunneridae</taxon>
        <taxon>Pentapetalae</taxon>
        <taxon>rosids</taxon>
        <taxon>malvids</taxon>
        <taxon>Malvales</taxon>
        <taxon>Malvaceae</taxon>
        <taxon>Malvoideae</taxon>
        <taxon>Hibiscus</taxon>
    </lineage>
</organism>
<protein>
    <submittedName>
        <fullName evidence="1">Uncharacterized protein</fullName>
    </submittedName>
</protein>
<sequence>MTIKLYVLRAFMENLASCSAGVRLALELLNNVLIAIDKLRRGDCYVGFLVLKLSNKDARVAEYQLSCPDKAVAMADRSRLIRSSFFNLWALKMRTDDNGCKGNTGFHQGKTSYRCIIEDSVVRDLHSGWQEGKGKRQHEDLCHRHQKANLHNLLQILQPWNMHRKLYMQPNLLKEGFDGWILLKEVGAGFDGGIEEFSYEGVHG</sequence>